<comment type="caution">
    <text evidence="3">The sequence shown here is derived from an EMBL/GenBank/DDBJ whole genome shotgun (WGS) entry which is preliminary data.</text>
</comment>
<dbReference type="Proteomes" id="UP000835052">
    <property type="component" value="Unassembled WGS sequence"/>
</dbReference>
<dbReference type="SUPFAM" id="SSF56219">
    <property type="entry name" value="DNase I-like"/>
    <property type="match status" value="1"/>
</dbReference>
<dbReference type="AlphaFoldDB" id="A0A8S1HNE7"/>
<keyword evidence="4" id="KW-1185">Reference proteome</keyword>
<dbReference type="InterPro" id="IPR043128">
    <property type="entry name" value="Rev_trsase/Diguanyl_cyclase"/>
</dbReference>
<evidence type="ECO:0000256" key="1">
    <source>
        <dbReference type="SAM" id="MobiDB-lite"/>
    </source>
</evidence>
<evidence type="ECO:0000259" key="2">
    <source>
        <dbReference type="PROSITE" id="PS50878"/>
    </source>
</evidence>
<gene>
    <name evidence="3" type="ORF">CAUJ_LOCUS13915</name>
</gene>
<proteinExistence type="predicted"/>
<feature type="domain" description="Reverse transcriptase" evidence="2">
    <location>
        <begin position="526"/>
        <end position="785"/>
    </location>
</feature>
<sequence length="960" mass="109446">MYHLSAVMGINDHLWRQRHKWRLTPWQGNEDNQTTKKLKHVQQDGPSPPPVGHAPLRYRGLPLPTRGRSNLGATGYHRNGLRTRHGDCLRFGTLNCRSLASDAAKEQLLAANRNALIDIVALQETKSQDTSCKTWPNGELLILGHKVPGKNVGGVGFFVNRSVQHLVDSHEIVNARLGILRLNLGKRGRLTIINGREGKRNLTISTGSSRKRSNERRRTTSSFWVTSTRRWASAPLPRFVTGSTDSEFGTTTENALAELLDSRRLYHGNSLFEKPDQRRWTWKSPNGDTTNEIDHILANRKWSLLDVAVLPSFDVGSDHRLVRAKVRLNQKFLKKDYHQPSRPRRPTYDITTLEEKISEHDWQLLDDPTADYESLCDGLIRCAEPAARPTSSLPPRLDQRAKDLLRRRGEVKRDPQATHLERLTIDKACRMAVQESLANRRRSALLQTAEKRQSLKKKKFELVDERTVMTALKDENGQLKTSRNEMERLTVDFYTKLFRSDVPVPRTPTPPPEDEPPILPEEVKYAIRKLKVGTAAGPDNISSELLKAGGDSRPISLLSVVYKLFTKVIVNRLEKQLDNFQPPSQAGFRRNYSCLDHIHALTQVVERHREHQMPLALAFVDYYKAFDSVEINAVLNALASAGVATKYVELIANSNEGTSTTIQLFDKKLSIPIRKGVRQGDTISPKLFSTALEDAMRQLGWDEEHNWEDSTDIRGINIDGKVLTNLRFADDIVLFSSSTTELSSMLNDLDEVGKKIGLKMNVKKTQWMKNRFCDQGKVTLEGRDLQEVTSYIHLGREVNMVNDLQAEIGRRKRAGWAAFNSIKEVTSQLKDPKLRAHIFEASIIPAISYGTEVWPDTKKKMQPPYELPTAHWNVLSSALLASSKEHIQRGKHRWGGHVIRRQDDRWSTRLTHWIPRNIKRPLGRPPTRWTDYFRKNISQPGRHWMTVAQDRAAWRTCGPR</sequence>
<dbReference type="InterPro" id="IPR005135">
    <property type="entry name" value="Endo/exonuclease/phosphatase"/>
</dbReference>
<dbReference type="InterPro" id="IPR000477">
    <property type="entry name" value="RT_dom"/>
</dbReference>
<dbReference type="PANTHER" id="PTHR47027">
    <property type="entry name" value="REVERSE TRANSCRIPTASE DOMAIN-CONTAINING PROTEIN"/>
    <property type="match status" value="1"/>
</dbReference>
<dbReference type="PROSITE" id="PS50878">
    <property type="entry name" value="RT_POL"/>
    <property type="match status" value="1"/>
</dbReference>
<evidence type="ECO:0000313" key="3">
    <source>
        <dbReference type="EMBL" id="CAD6198008.1"/>
    </source>
</evidence>
<protein>
    <recommendedName>
        <fullName evidence="2">Reverse transcriptase domain-containing protein</fullName>
    </recommendedName>
</protein>
<dbReference type="Gene3D" id="3.60.10.10">
    <property type="entry name" value="Endonuclease/exonuclease/phosphatase"/>
    <property type="match status" value="1"/>
</dbReference>
<name>A0A8S1HNE7_9PELO</name>
<accession>A0A8S1HNE7</accession>
<dbReference type="Gene3D" id="3.30.70.270">
    <property type="match status" value="1"/>
</dbReference>
<dbReference type="PANTHER" id="PTHR47027:SF20">
    <property type="entry name" value="REVERSE TRANSCRIPTASE-LIKE PROTEIN WITH RNA-DIRECTED DNA POLYMERASE DOMAIN"/>
    <property type="match status" value="1"/>
</dbReference>
<dbReference type="Pfam" id="PF03372">
    <property type="entry name" value="Exo_endo_phos"/>
    <property type="match status" value="1"/>
</dbReference>
<dbReference type="EMBL" id="CAJGYM010000112">
    <property type="protein sequence ID" value="CAD6198008.1"/>
    <property type="molecule type" value="Genomic_DNA"/>
</dbReference>
<organism evidence="3 4">
    <name type="scientific">Caenorhabditis auriculariae</name>
    <dbReference type="NCBI Taxonomy" id="2777116"/>
    <lineage>
        <taxon>Eukaryota</taxon>
        <taxon>Metazoa</taxon>
        <taxon>Ecdysozoa</taxon>
        <taxon>Nematoda</taxon>
        <taxon>Chromadorea</taxon>
        <taxon>Rhabditida</taxon>
        <taxon>Rhabditina</taxon>
        <taxon>Rhabditomorpha</taxon>
        <taxon>Rhabditoidea</taxon>
        <taxon>Rhabditidae</taxon>
        <taxon>Peloderinae</taxon>
        <taxon>Caenorhabditis</taxon>
    </lineage>
</organism>
<dbReference type="OrthoDB" id="410104at2759"/>
<dbReference type="CDD" id="cd01650">
    <property type="entry name" value="RT_nLTR_like"/>
    <property type="match status" value="1"/>
</dbReference>
<evidence type="ECO:0000313" key="4">
    <source>
        <dbReference type="Proteomes" id="UP000835052"/>
    </source>
</evidence>
<dbReference type="InterPro" id="IPR036691">
    <property type="entry name" value="Endo/exonu/phosph_ase_sf"/>
</dbReference>
<dbReference type="GO" id="GO:0003824">
    <property type="term" value="F:catalytic activity"/>
    <property type="evidence" value="ECO:0007669"/>
    <property type="project" value="InterPro"/>
</dbReference>
<feature type="region of interest" description="Disordered" evidence="1">
    <location>
        <begin position="25"/>
        <end position="56"/>
    </location>
</feature>
<dbReference type="InterPro" id="IPR043502">
    <property type="entry name" value="DNA/RNA_pol_sf"/>
</dbReference>
<dbReference type="SUPFAM" id="SSF56672">
    <property type="entry name" value="DNA/RNA polymerases"/>
    <property type="match status" value="1"/>
</dbReference>
<reference evidence="3" key="1">
    <citation type="submission" date="2020-10" db="EMBL/GenBank/DDBJ databases">
        <authorList>
            <person name="Kikuchi T."/>
        </authorList>
    </citation>
    <scope>NUCLEOTIDE SEQUENCE</scope>
    <source>
        <strain evidence="3">NKZ352</strain>
    </source>
</reference>
<dbReference type="Pfam" id="PF00078">
    <property type="entry name" value="RVT_1"/>
    <property type="match status" value="1"/>
</dbReference>